<dbReference type="PROSITE" id="PS51029">
    <property type="entry name" value="MADF"/>
    <property type="match status" value="1"/>
</dbReference>
<evidence type="ECO:0000256" key="1">
    <source>
        <dbReference type="SAM" id="MobiDB-lite"/>
    </source>
</evidence>
<dbReference type="InterPro" id="IPR039353">
    <property type="entry name" value="TF_Adf1"/>
</dbReference>
<gene>
    <name evidence="3" type="ORF">AB205_0201610</name>
</gene>
<proteinExistence type="predicted"/>
<reference evidence="4" key="1">
    <citation type="journal article" date="2017" name="Nat. Commun.">
        <title>The North American bullfrog draft genome provides insight into hormonal regulation of long noncoding RNA.</title>
        <authorList>
            <person name="Hammond S.A."/>
            <person name="Warren R.L."/>
            <person name="Vandervalk B.P."/>
            <person name="Kucuk E."/>
            <person name="Khan H."/>
            <person name="Gibb E.A."/>
            <person name="Pandoh P."/>
            <person name="Kirk H."/>
            <person name="Zhao Y."/>
            <person name="Jones M."/>
            <person name="Mungall A.J."/>
            <person name="Coope R."/>
            <person name="Pleasance S."/>
            <person name="Moore R.A."/>
            <person name="Holt R.A."/>
            <person name="Round J.M."/>
            <person name="Ohora S."/>
            <person name="Walle B.V."/>
            <person name="Veldhoen N."/>
            <person name="Helbing C.C."/>
            <person name="Birol I."/>
        </authorList>
    </citation>
    <scope>NUCLEOTIDE SEQUENCE [LARGE SCALE GENOMIC DNA]</scope>
</reference>
<dbReference type="Pfam" id="PF10545">
    <property type="entry name" value="MADF_DNA_bdg"/>
    <property type="match status" value="1"/>
</dbReference>
<feature type="region of interest" description="Disordered" evidence="1">
    <location>
        <begin position="283"/>
        <end position="356"/>
    </location>
</feature>
<organism evidence="3 4">
    <name type="scientific">Aquarana catesbeiana</name>
    <name type="common">American bullfrog</name>
    <name type="synonym">Rana catesbeiana</name>
    <dbReference type="NCBI Taxonomy" id="8400"/>
    <lineage>
        <taxon>Eukaryota</taxon>
        <taxon>Metazoa</taxon>
        <taxon>Chordata</taxon>
        <taxon>Craniata</taxon>
        <taxon>Vertebrata</taxon>
        <taxon>Euteleostomi</taxon>
        <taxon>Amphibia</taxon>
        <taxon>Batrachia</taxon>
        <taxon>Anura</taxon>
        <taxon>Neobatrachia</taxon>
        <taxon>Ranoidea</taxon>
        <taxon>Ranidae</taxon>
        <taxon>Aquarana</taxon>
    </lineage>
</organism>
<feature type="domain" description="MADF" evidence="2">
    <location>
        <begin position="10"/>
        <end position="113"/>
    </location>
</feature>
<dbReference type="AlphaFoldDB" id="A0A2G9QCH1"/>
<name>A0A2G9QCH1_AQUCT</name>
<dbReference type="Proteomes" id="UP000228934">
    <property type="component" value="Unassembled WGS sequence"/>
</dbReference>
<sequence>MAARDISHEAIIALVHARPELWDSECPGYADRVLKRSKWEEVYRFVTPHWDDLSATEQDNRGKEVYTRWRSLRDRYKKELNEERSAERGGAPSTRGRPNTHAEALSFLRRTTKMRSTVSSVPARARRASSSPENDHADPSQETNSETVSSQDYQPVTQEPAANPNRRIRSTSTTRRTSRTQQEPSFEKYFGRIIQEMRNQSEQPATKVDEFLNISDPDVIFLRMLLCVVREIPPDKRTEVRGDIHAYLTYIVSACKEHRPYPRFQPWGLSFNTHSGSFNKPMPSHQYHETTPAINPYAGPPPTYTPFPSNPGFQRMHAQSHPVSSPSSSQSGSPIDVGSEPSHSSLRSTYPVYENL</sequence>
<evidence type="ECO:0000259" key="2">
    <source>
        <dbReference type="PROSITE" id="PS51029"/>
    </source>
</evidence>
<dbReference type="SMART" id="SM00595">
    <property type="entry name" value="MADF"/>
    <property type="match status" value="1"/>
</dbReference>
<protein>
    <recommendedName>
        <fullName evidence="2">MADF domain-containing protein</fullName>
    </recommendedName>
</protein>
<evidence type="ECO:0000313" key="3">
    <source>
        <dbReference type="EMBL" id="PIO12851.1"/>
    </source>
</evidence>
<dbReference type="InterPro" id="IPR006578">
    <property type="entry name" value="MADF-dom"/>
</dbReference>
<feature type="region of interest" description="Disordered" evidence="1">
    <location>
        <begin position="80"/>
        <end position="187"/>
    </location>
</feature>
<feature type="compositionally biased region" description="Low complexity" evidence="1">
    <location>
        <begin position="115"/>
        <end position="132"/>
    </location>
</feature>
<accession>A0A2G9QCH1</accession>
<dbReference type="EMBL" id="KZ060082">
    <property type="protein sequence ID" value="PIO12851.1"/>
    <property type="molecule type" value="Genomic_DNA"/>
</dbReference>
<feature type="compositionally biased region" description="Pro residues" evidence="1">
    <location>
        <begin position="298"/>
        <end position="309"/>
    </location>
</feature>
<feature type="compositionally biased region" description="Low complexity" evidence="1">
    <location>
        <begin position="320"/>
        <end position="334"/>
    </location>
</feature>
<evidence type="ECO:0000313" key="4">
    <source>
        <dbReference type="Proteomes" id="UP000228934"/>
    </source>
</evidence>
<dbReference type="PANTHER" id="PTHR12243">
    <property type="entry name" value="MADF DOMAIN TRANSCRIPTION FACTOR"/>
    <property type="match status" value="1"/>
</dbReference>
<dbReference type="PANTHER" id="PTHR12243:SF67">
    <property type="entry name" value="COREPRESSOR OF PANGOLIN, ISOFORM A-RELATED"/>
    <property type="match status" value="1"/>
</dbReference>
<dbReference type="OrthoDB" id="9909701at2759"/>
<keyword evidence="4" id="KW-1185">Reference proteome</keyword>
<feature type="compositionally biased region" description="Polar residues" evidence="1">
    <location>
        <begin position="140"/>
        <end position="157"/>
    </location>
</feature>